<organism evidence="2 3">
    <name type="scientific">Neorhizobium galegae bv. orientalis str. HAMBI 540</name>
    <dbReference type="NCBI Taxonomy" id="1028800"/>
    <lineage>
        <taxon>Bacteria</taxon>
        <taxon>Pseudomonadati</taxon>
        <taxon>Pseudomonadota</taxon>
        <taxon>Alphaproteobacteria</taxon>
        <taxon>Hyphomicrobiales</taxon>
        <taxon>Rhizobiaceae</taxon>
        <taxon>Rhizobium/Agrobacterium group</taxon>
        <taxon>Neorhizobium</taxon>
    </lineage>
</organism>
<keyword evidence="2" id="KW-0614">Plasmid</keyword>
<dbReference type="InterPro" id="IPR036237">
    <property type="entry name" value="Xyl_isomerase-like_sf"/>
</dbReference>
<evidence type="ECO:0000313" key="2">
    <source>
        <dbReference type="EMBL" id="CDN51363.1"/>
    </source>
</evidence>
<dbReference type="Gene3D" id="3.20.20.150">
    <property type="entry name" value="Divalent-metal-dependent TIM barrel enzymes"/>
    <property type="match status" value="1"/>
</dbReference>
<sequence>MAALTFALNHMVAPHMPLGAFFELGISLGVRQFEIRNDLAGNAMLDGTSPETVGDLAKAHRTEIISINALQRFNEWTLEREAEARELAAYAAACGAKALVLVPVNDGSGRLEGERQGNLRVALKALKPILQDNNLIGLVEPLGFQICSLRSKKEAAEAIAAIDGRQSFKLVHDTFHHVLASEPDIFPDLTGLVHISGVDDQEVSIDAMRDPHRVMVTARDRLDNIGQIRALVDAGYPGPFSFEPFASSVHASSDPQAMIRNSMDLIRDRL</sequence>
<dbReference type="RefSeq" id="WP_041364802.1">
    <property type="nucleotide sequence ID" value="NZ_HG938354.1"/>
</dbReference>
<dbReference type="OrthoDB" id="2274384at2"/>
<dbReference type="InterPro" id="IPR013022">
    <property type="entry name" value="Xyl_isomerase-like_TIM-brl"/>
</dbReference>
<dbReference type="PIRSF" id="PIRSF036778">
    <property type="entry name" value="UCP036778"/>
    <property type="match status" value="1"/>
</dbReference>
<dbReference type="eggNOG" id="COG4130">
    <property type="taxonomic scope" value="Bacteria"/>
</dbReference>
<gene>
    <name evidence="2" type="ORF">RG540_PA06870</name>
</gene>
<dbReference type="EMBL" id="HG938354">
    <property type="protein sequence ID" value="CDN51363.1"/>
    <property type="molecule type" value="Genomic_DNA"/>
</dbReference>
<dbReference type="PANTHER" id="PTHR12110:SF48">
    <property type="entry name" value="BLL3656 PROTEIN"/>
    <property type="match status" value="1"/>
</dbReference>
<dbReference type="PANTHER" id="PTHR12110">
    <property type="entry name" value="HYDROXYPYRUVATE ISOMERASE"/>
    <property type="match status" value="1"/>
</dbReference>
<dbReference type="AlphaFoldDB" id="A0A068SYY9"/>
<reference evidence="3" key="1">
    <citation type="journal article" date="2014" name="BMC Genomics">
        <title>Genome sequencing of two Neorhizobium galegae strains reveals a noeT gene responsible for the unusual acetylation of the nodulation factors.</title>
        <authorList>
            <person name="Osterman J."/>
            <person name="Marsh J."/>
            <person name="Laine P.K."/>
            <person name="Zeng Z."/>
            <person name="Alatalo E."/>
            <person name="Sullivan J.T."/>
            <person name="Young J.P."/>
            <person name="Thomas-Oates J."/>
            <person name="Paulin L."/>
            <person name="Lindstrom K."/>
        </authorList>
    </citation>
    <scope>NUCLEOTIDE SEQUENCE [LARGE SCALE GENOMIC DNA]</scope>
    <source>
        <strain evidence="3">HAMBI 540</strain>
    </source>
</reference>
<keyword evidence="3" id="KW-1185">Reference proteome</keyword>
<dbReference type="PATRIC" id="fig|1028800.3.peg.5310"/>
<dbReference type="GeneID" id="24260272"/>
<name>A0A068SYY9_NEOGA</name>
<dbReference type="InterPro" id="IPR014621">
    <property type="entry name" value="UCP036778_sugar_epimerase"/>
</dbReference>
<evidence type="ECO:0000313" key="3">
    <source>
        <dbReference type="Proteomes" id="UP000028181"/>
    </source>
</evidence>
<dbReference type="HOGENOM" id="CLU_067093_0_0_5"/>
<evidence type="ECO:0000259" key="1">
    <source>
        <dbReference type="Pfam" id="PF01261"/>
    </source>
</evidence>
<accession>A0A068SYY9</accession>
<dbReference type="SUPFAM" id="SSF51658">
    <property type="entry name" value="Xylose isomerase-like"/>
    <property type="match status" value="1"/>
</dbReference>
<protein>
    <submittedName>
        <fullName evidence="2">Putative sugar epimerase</fullName>
    </submittedName>
</protein>
<geneLocation type="plasmid" evidence="3">
    <name>II</name>
</geneLocation>
<proteinExistence type="predicted"/>
<dbReference type="KEGG" id="ngg:RG540_PA06870"/>
<dbReference type="Proteomes" id="UP000028181">
    <property type="component" value="Plasmid pHAMBI540a"/>
</dbReference>
<dbReference type="InterPro" id="IPR050312">
    <property type="entry name" value="IolE/XylAMocC-like"/>
</dbReference>
<dbReference type="Pfam" id="PF01261">
    <property type="entry name" value="AP_endonuc_2"/>
    <property type="match status" value="1"/>
</dbReference>
<feature type="domain" description="Xylose isomerase-like TIM barrel" evidence="1">
    <location>
        <begin position="27"/>
        <end position="268"/>
    </location>
</feature>